<dbReference type="PANTHER" id="PTHR43580:SF2">
    <property type="entry name" value="CYTOKINE-LIKE NUCLEAR FACTOR N-PAC"/>
    <property type="match status" value="1"/>
</dbReference>
<feature type="region of interest" description="Disordered" evidence="8">
    <location>
        <begin position="191"/>
        <end position="226"/>
    </location>
</feature>
<comment type="similarity">
    <text evidence="2">Belongs to the HIBADH-related family. NP60 subfamily.</text>
</comment>
<comment type="caution">
    <text evidence="10">The sequence shown here is derived from an EMBL/GenBank/DDBJ whole genome shotgun (WGS) entry which is preliminary data.</text>
</comment>
<feature type="compositionally biased region" description="Basic and acidic residues" evidence="8">
    <location>
        <begin position="209"/>
        <end position="218"/>
    </location>
</feature>
<dbReference type="InterPro" id="IPR029154">
    <property type="entry name" value="HIBADH-like_NADP-bd"/>
</dbReference>
<feature type="domain" description="PWWP" evidence="9">
    <location>
        <begin position="2"/>
        <end position="60"/>
    </location>
</feature>
<dbReference type="OrthoDB" id="21615at2759"/>
<evidence type="ECO:0000256" key="4">
    <source>
        <dbReference type="ARBA" id="ARBA00030287"/>
    </source>
</evidence>
<dbReference type="GO" id="GO:0031491">
    <property type="term" value="F:nucleosome binding"/>
    <property type="evidence" value="ECO:0007669"/>
    <property type="project" value="TreeGrafter"/>
</dbReference>
<dbReference type="Gene3D" id="3.40.50.720">
    <property type="entry name" value="NAD(P)-binding Rossmann-like Domain"/>
    <property type="match status" value="1"/>
</dbReference>
<dbReference type="InterPro" id="IPR006115">
    <property type="entry name" value="6PGDH_NADP-bd"/>
</dbReference>
<keyword evidence="11" id="KW-1185">Reference proteome</keyword>
<dbReference type="InterPro" id="IPR000313">
    <property type="entry name" value="PWWP_dom"/>
</dbReference>
<dbReference type="SUPFAM" id="SSF48179">
    <property type="entry name" value="6-phosphogluconate dehydrogenase C-terminal domain-like"/>
    <property type="match status" value="1"/>
</dbReference>
<dbReference type="PANTHER" id="PTHR43580">
    <property type="entry name" value="OXIDOREDUCTASE GLYR1-RELATED"/>
    <property type="match status" value="1"/>
</dbReference>
<sequence>MEKDLVWAKMKGYPPWPGKICTPKASVPKPKGQPAKWIFFFGSKNYSWIEDNNLKPYLEHRDSIVKTIKSNPLKEAVKRMDEYLSDPEKYKENADTPFEPEDDDTDTAFNKLRESDESSEPETPKAQASKIAIKKLSSKKKSVRSSPPLKFRFQKKVNGRENSVRTVVMVFGFDLDPELLASETKSKAKRLIANNGEFDDTPSKRARPSPKDESKIDSTSEFEPYVPSQRRNPAELLLNRPQVIGEPPQISMNISQSQKLQNIVASAKTFGFLGVGIMGSGIVKNLLNSGHKVIIWNRDPSKSRKLEELGAQVAMTPCDVAEQVDIIFSCVSDPLASKELVFGNCGIISSNQHFDGKGYVEMSGLDGDTSQDIADAIVSKGGRYLEAPFQGSRIEAEEGTLIILAAGDRTLFDDCQSCFKAMGKNSFFLGDVGNASKMYLVLQLVHGVSLGGLAEALALADRSGLQQKDVLEVLELTTLSSTYIIQKGKAIIEQNYAPHQPLTHMQKDLRLGLALSEQIEHGMPITAATNEVFKHAKRNGYSEHDVSAVYIKSRI</sequence>
<accession>A0A9Q0S932</accession>
<evidence type="ECO:0000256" key="8">
    <source>
        <dbReference type="SAM" id="MobiDB-lite"/>
    </source>
</evidence>
<dbReference type="Gene3D" id="1.10.1040.10">
    <property type="entry name" value="N-(1-d-carboxylethyl)-l-norvaline Dehydrogenase, domain 2"/>
    <property type="match status" value="1"/>
</dbReference>
<evidence type="ECO:0000256" key="2">
    <source>
        <dbReference type="ARBA" id="ARBA00007598"/>
    </source>
</evidence>
<name>A0A9Q0S932_9DIPT</name>
<evidence type="ECO:0000256" key="1">
    <source>
        <dbReference type="ARBA" id="ARBA00004286"/>
    </source>
</evidence>
<evidence type="ECO:0000256" key="3">
    <source>
        <dbReference type="ARBA" id="ARBA00022454"/>
    </source>
</evidence>
<dbReference type="InterPro" id="IPR013328">
    <property type="entry name" value="6PGD_dom2"/>
</dbReference>
<dbReference type="InterPro" id="IPR051265">
    <property type="entry name" value="HIBADH-related_NP60_sf"/>
</dbReference>
<keyword evidence="3" id="KW-0158">Chromosome</keyword>
<proteinExistence type="inferred from homology"/>
<dbReference type="FunFam" id="3.40.50.720:FF:000058">
    <property type="entry name" value="Putative oxidoreductase GLYR1 homolog"/>
    <property type="match status" value="1"/>
</dbReference>
<evidence type="ECO:0000313" key="10">
    <source>
        <dbReference type="EMBL" id="KAJ6649852.1"/>
    </source>
</evidence>
<dbReference type="GO" id="GO:0051287">
    <property type="term" value="F:NAD binding"/>
    <property type="evidence" value="ECO:0007669"/>
    <property type="project" value="InterPro"/>
</dbReference>
<dbReference type="InterPro" id="IPR008927">
    <property type="entry name" value="6-PGluconate_DH-like_C_sf"/>
</dbReference>
<dbReference type="Pfam" id="PF00855">
    <property type="entry name" value="PWWP"/>
    <property type="match status" value="1"/>
</dbReference>
<evidence type="ECO:0000313" key="11">
    <source>
        <dbReference type="Proteomes" id="UP001151699"/>
    </source>
</evidence>
<dbReference type="GO" id="GO:0000785">
    <property type="term" value="C:chromatin"/>
    <property type="evidence" value="ECO:0007669"/>
    <property type="project" value="TreeGrafter"/>
</dbReference>
<dbReference type="AlphaFoldDB" id="A0A9Q0S932"/>
<dbReference type="SUPFAM" id="SSF51735">
    <property type="entry name" value="NAD(P)-binding Rossmann-fold domains"/>
    <property type="match status" value="1"/>
</dbReference>
<dbReference type="Proteomes" id="UP001151699">
    <property type="component" value="Chromosome A"/>
</dbReference>
<dbReference type="Gene3D" id="2.30.30.140">
    <property type="match status" value="1"/>
</dbReference>
<feature type="compositionally biased region" description="Basic residues" evidence="8">
    <location>
        <begin position="132"/>
        <end position="143"/>
    </location>
</feature>
<feature type="region of interest" description="Disordered" evidence="8">
    <location>
        <begin position="84"/>
        <end position="147"/>
    </location>
</feature>
<comment type="subcellular location">
    <subcellularLocation>
        <location evidence="1">Chromosome</location>
    </subcellularLocation>
</comment>
<dbReference type="GO" id="GO:0050661">
    <property type="term" value="F:NADP binding"/>
    <property type="evidence" value="ECO:0007669"/>
    <property type="project" value="InterPro"/>
</dbReference>
<evidence type="ECO:0000256" key="7">
    <source>
        <dbReference type="ARBA" id="ARBA00082969"/>
    </source>
</evidence>
<dbReference type="EMBL" id="WJQU01000001">
    <property type="protein sequence ID" value="KAJ6649852.1"/>
    <property type="molecule type" value="Genomic_DNA"/>
</dbReference>
<dbReference type="SUPFAM" id="SSF63748">
    <property type="entry name" value="Tudor/PWWP/MBT"/>
    <property type="match status" value="1"/>
</dbReference>
<dbReference type="GO" id="GO:0003677">
    <property type="term" value="F:DNA binding"/>
    <property type="evidence" value="ECO:0007669"/>
    <property type="project" value="TreeGrafter"/>
</dbReference>
<dbReference type="InterPro" id="IPR035501">
    <property type="entry name" value="GLYR1_PWWP"/>
</dbReference>
<dbReference type="InterPro" id="IPR036291">
    <property type="entry name" value="NAD(P)-bd_dom_sf"/>
</dbReference>
<reference evidence="10" key="1">
    <citation type="submission" date="2022-07" db="EMBL/GenBank/DDBJ databases">
        <authorList>
            <person name="Trinca V."/>
            <person name="Uliana J.V.C."/>
            <person name="Torres T.T."/>
            <person name="Ward R.J."/>
            <person name="Monesi N."/>
        </authorList>
    </citation>
    <scope>NUCLEOTIDE SEQUENCE</scope>
    <source>
        <strain evidence="10">HSMRA1968</strain>
        <tissue evidence="10">Whole embryos</tissue>
    </source>
</reference>
<gene>
    <name evidence="10" type="ORF">Bhyg_05093</name>
</gene>
<feature type="compositionally biased region" description="Basic and acidic residues" evidence="8">
    <location>
        <begin position="84"/>
        <end position="94"/>
    </location>
</feature>
<organism evidence="10 11">
    <name type="scientific">Pseudolycoriella hygida</name>
    <dbReference type="NCBI Taxonomy" id="35572"/>
    <lineage>
        <taxon>Eukaryota</taxon>
        <taxon>Metazoa</taxon>
        <taxon>Ecdysozoa</taxon>
        <taxon>Arthropoda</taxon>
        <taxon>Hexapoda</taxon>
        <taxon>Insecta</taxon>
        <taxon>Pterygota</taxon>
        <taxon>Neoptera</taxon>
        <taxon>Endopterygota</taxon>
        <taxon>Diptera</taxon>
        <taxon>Nematocera</taxon>
        <taxon>Sciaroidea</taxon>
        <taxon>Sciaridae</taxon>
        <taxon>Pseudolycoriella</taxon>
    </lineage>
</organism>
<evidence type="ECO:0000256" key="5">
    <source>
        <dbReference type="ARBA" id="ARBA00034140"/>
    </source>
</evidence>
<dbReference type="Pfam" id="PF03446">
    <property type="entry name" value="NAD_binding_2"/>
    <property type="match status" value="1"/>
</dbReference>
<dbReference type="Pfam" id="PF14833">
    <property type="entry name" value="NAD_binding_11"/>
    <property type="match status" value="1"/>
</dbReference>
<protein>
    <recommendedName>
        <fullName evidence="5">Cytokine-like nuclear factor N-PAC</fullName>
    </recommendedName>
    <alternativeName>
        <fullName evidence="4">Glyoxylate reductase 1 homolog</fullName>
    </alternativeName>
    <alternativeName>
        <fullName evidence="7">Nuclear protein NP60 homolog</fullName>
    </alternativeName>
    <alternativeName>
        <fullName evidence="6">Putative oxidoreductase GLYR1 homolog</fullName>
    </alternativeName>
</protein>
<dbReference type="CDD" id="cd05836">
    <property type="entry name" value="PWWP_GLYR1"/>
    <property type="match status" value="1"/>
</dbReference>
<dbReference type="PROSITE" id="PS50812">
    <property type="entry name" value="PWWP"/>
    <property type="match status" value="1"/>
</dbReference>
<dbReference type="GO" id="GO:0140673">
    <property type="term" value="P:transcription elongation-coupled chromatin remodeling"/>
    <property type="evidence" value="ECO:0007669"/>
    <property type="project" value="TreeGrafter"/>
</dbReference>
<evidence type="ECO:0000259" key="9">
    <source>
        <dbReference type="PROSITE" id="PS50812"/>
    </source>
</evidence>
<dbReference type="SMART" id="SM00293">
    <property type="entry name" value="PWWP"/>
    <property type="match status" value="1"/>
</dbReference>
<evidence type="ECO:0000256" key="6">
    <source>
        <dbReference type="ARBA" id="ARBA00078412"/>
    </source>
</evidence>